<comment type="similarity">
    <text evidence="1 5">Belongs to the 5-formyltetrahydrofolate cyclo-ligase family.</text>
</comment>
<dbReference type="RefSeq" id="WP_123133192.1">
    <property type="nucleotide sequence ID" value="NZ_RJJE01000009.1"/>
</dbReference>
<evidence type="ECO:0000313" key="7">
    <source>
        <dbReference type="Proteomes" id="UP000271010"/>
    </source>
</evidence>
<keyword evidence="6" id="KW-0436">Ligase</keyword>
<dbReference type="GO" id="GO:0009396">
    <property type="term" value="P:folic acid-containing compound biosynthetic process"/>
    <property type="evidence" value="ECO:0007669"/>
    <property type="project" value="TreeGrafter"/>
</dbReference>
<keyword evidence="7" id="KW-1185">Reference proteome</keyword>
<evidence type="ECO:0000256" key="1">
    <source>
        <dbReference type="ARBA" id="ARBA00010638"/>
    </source>
</evidence>
<keyword evidence="3 4" id="KW-0067">ATP-binding</keyword>
<dbReference type="EMBL" id="RJJE01000009">
    <property type="protein sequence ID" value="RNI30112.1"/>
    <property type="molecule type" value="Genomic_DNA"/>
</dbReference>
<dbReference type="PANTHER" id="PTHR23407">
    <property type="entry name" value="ATPASE INHIBITOR/5-FORMYLTETRAHYDROFOLATE CYCLO-LIGASE"/>
    <property type="match status" value="1"/>
</dbReference>
<dbReference type="InterPro" id="IPR002698">
    <property type="entry name" value="FTHF_cligase"/>
</dbReference>
<evidence type="ECO:0000256" key="3">
    <source>
        <dbReference type="ARBA" id="ARBA00022840"/>
    </source>
</evidence>
<feature type="binding site" evidence="4">
    <location>
        <begin position="134"/>
        <end position="142"/>
    </location>
    <ligand>
        <name>ATP</name>
        <dbReference type="ChEBI" id="CHEBI:30616"/>
    </ligand>
</feature>
<accession>A0A3M9MX32</accession>
<dbReference type="AlphaFoldDB" id="A0A3M9MX32"/>
<evidence type="ECO:0000256" key="4">
    <source>
        <dbReference type="PIRSR" id="PIRSR006806-1"/>
    </source>
</evidence>
<dbReference type="InterPro" id="IPR037171">
    <property type="entry name" value="NagB/RpiA_transferase-like"/>
</dbReference>
<protein>
    <recommendedName>
        <fullName evidence="5">5-formyltetrahydrofolate cyclo-ligase</fullName>
        <ecNumber evidence="5">6.3.3.2</ecNumber>
    </recommendedName>
</protein>
<evidence type="ECO:0000256" key="2">
    <source>
        <dbReference type="ARBA" id="ARBA00022741"/>
    </source>
</evidence>
<dbReference type="Gene3D" id="3.40.50.10420">
    <property type="entry name" value="NagB/RpiA/CoA transferase-like"/>
    <property type="match status" value="1"/>
</dbReference>
<evidence type="ECO:0000313" key="6">
    <source>
        <dbReference type="EMBL" id="RNI30112.1"/>
    </source>
</evidence>
<comment type="cofactor">
    <cofactor evidence="5">
        <name>Mg(2+)</name>
        <dbReference type="ChEBI" id="CHEBI:18420"/>
    </cofactor>
</comment>
<keyword evidence="5" id="KW-0460">Magnesium</keyword>
<feature type="binding site" evidence="4">
    <location>
        <position position="57"/>
    </location>
    <ligand>
        <name>substrate</name>
    </ligand>
</feature>
<name>A0A3M9MX32_9BACT</name>
<dbReference type="EC" id="6.3.3.2" evidence="5"/>
<dbReference type="Proteomes" id="UP000271010">
    <property type="component" value="Unassembled WGS sequence"/>
</dbReference>
<dbReference type="GO" id="GO:0005524">
    <property type="term" value="F:ATP binding"/>
    <property type="evidence" value="ECO:0007669"/>
    <property type="project" value="UniProtKB-KW"/>
</dbReference>
<feature type="binding site" evidence="4">
    <location>
        <begin position="4"/>
        <end position="8"/>
    </location>
    <ligand>
        <name>ATP</name>
        <dbReference type="ChEBI" id="CHEBI:30616"/>
    </ligand>
</feature>
<dbReference type="InterPro" id="IPR024185">
    <property type="entry name" value="FTHF_cligase-like_sf"/>
</dbReference>
<dbReference type="SUPFAM" id="SSF100950">
    <property type="entry name" value="NagB/RpiA/CoA transferase-like"/>
    <property type="match status" value="1"/>
</dbReference>
<evidence type="ECO:0000256" key="5">
    <source>
        <dbReference type="RuleBase" id="RU361279"/>
    </source>
</evidence>
<gene>
    <name evidence="6" type="ORF">EFA69_11430</name>
</gene>
<feature type="binding site" evidence="4">
    <location>
        <position position="50"/>
    </location>
    <ligand>
        <name>substrate</name>
    </ligand>
</feature>
<proteinExistence type="inferred from homology"/>
<comment type="caution">
    <text evidence="6">The sequence shown here is derived from an EMBL/GenBank/DDBJ whole genome shotgun (WGS) entry which is preliminary data.</text>
</comment>
<reference evidence="6 7" key="1">
    <citation type="submission" date="2018-11" db="EMBL/GenBank/DDBJ databases">
        <title>Rufibacter latericius sp. nov., isolated from water in Baiyang Lake.</title>
        <authorList>
            <person name="Yang Y."/>
        </authorList>
    </citation>
    <scope>NUCLEOTIDE SEQUENCE [LARGE SCALE GENOMIC DNA]</scope>
    <source>
        <strain evidence="6 7">MCC P1</strain>
    </source>
</reference>
<keyword evidence="2 4" id="KW-0547">Nucleotide-binding</keyword>
<dbReference type="Pfam" id="PF01812">
    <property type="entry name" value="5-FTHF_cyc-lig"/>
    <property type="match status" value="1"/>
</dbReference>
<dbReference type="NCBIfam" id="TIGR02727">
    <property type="entry name" value="MTHFS_bact"/>
    <property type="match status" value="1"/>
</dbReference>
<dbReference type="OrthoDB" id="9801938at2"/>
<dbReference type="PANTHER" id="PTHR23407:SF1">
    <property type="entry name" value="5-FORMYLTETRAHYDROFOLATE CYCLO-LIGASE"/>
    <property type="match status" value="1"/>
</dbReference>
<dbReference type="PIRSF" id="PIRSF006806">
    <property type="entry name" value="FTHF_cligase"/>
    <property type="match status" value="1"/>
</dbReference>
<dbReference type="GO" id="GO:0046872">
    <property type="term" value="F:metal ion binding"/>
    <property type="evidence" value="ECO:0007669"/>
    <property type="project" value="UniProtKB-KW"/>
</dbReference>
<keyword evidence="5" id="KW-0479">Metal-binding</keyword>
<dbReference type="GO" id="GO:0030272">
    <property type="term" value="F:5-formyltetrahydrofolate cyclo-ligase activity"/>
    <property type="evidence" value="ECO:0007669"/>
    <property type="project" value="UniProtKB-EC"/>
</dbReference>
<organism evidence="6 7">
    <name type="scientific">Rufibacter immobilis</name>
    <dbReference type="NCBI Taxonomy" id="1348778"/>
    <lineage>
        <taxon>Bacteria</taxon>
        <taxon>Pseudomonadati</taxon>
        <taxon>Bacteroidota</taxon>
        <taxon>Cytophagia</taxon>
        <taxon>Cytophagales</taxon>
        <taxon>Hymenobacteraceae</taxon>
        <taxon>Rufibacter</taxon>
    </lineage>
</organism>
<comment type="catalytic activity">
    <reaction evidence="5">
        <text>(6S)-5-formyl-5,6,7,8-tetrahydrofolate + ATP = (6R)-5,10-methenyltetrahydrofolate + ADP + phosphate</text>
        <dbReference type="Rhea" id="RHEA:10488"/>
        <dbReference type="ChEBI" id="CHEBI:30616"/>
        <dbReference type="ChEBI" id="CHEBI:43474"/>
        <dbReference type="ChEBI" id="CHEBI:57455"/>
        <dbReference type="ChEBI" id="CHEBI:57457"/>
        <dbReference type="ChEBI" id="CHEBI:456216"/>
        <dbReference type="EC" id="6.3.3.2"/>
    </reaction>
</comment>
<sequence length="192" mass="21826">MALKADLRKAYLNARRQYPLEELEAKSQQICDLFFLEFALKAGQTVHSFLPMQQHRELNTWYIIRQLWQQQVQVAVPVSNSADFSMTHFLFTPDTGLQENKWGIPEPVGALPIPEAEIDLVLVPLLAFDLQGHRVGYGKGFYDRFMALLPKTTQKVGLSLEAPVEVIDDIHVNDLTLDAVVTPSQVYNFQNV</sequence>
<dbReference type="GO" id="GO:0035999">
    <property type="term" value="P:tetrahydrofolate interconversion"/>
    <property type="evidence" value="ECO:0007669"/>
    <property type="project" value="TreeGrafter"/>
</dbReference>